<name>A0ABS2NYV3_9BACI</name>
<gene>
    <name evidence="4" type="ORF">JOC95_001264</name>
</gene>
<feature type="transmembrane region" description="Helical" evidence="1">
    <location>
        <begin position="574"/>
        <end position="593"/>
    </location>
</feature>
<evidence type="ECO:0000313" key="5">
    <source>
        <dbReference type="Proteomes" id="UP000737402"/>
    </source>
</evidence>
<dbReference type="InterPro" id="IPR036465">
    <property type="entry name" value="vWFA_dom_sf"/>
</dbReference>
<evidence type="ECO:0008006" key="6">
    <source>
        <dbReference type="Google" id="ProtNLM"/>
    </source>
</evidence>
<dbReference type="Proteomes" id="UP000737402">
    <property type="component" value="Unassembled WGS sequence"/>
</dbReference>
<organism evidence="4 5">
    <name type="scientific">Sutcliffiella tianshenii</name>
    <dbReference type="NCBI Taxonomy" id="1463404"/>
    <lineage>
        <taxon>Bacteria</taxon>
        <taxon>Bacillati</taxon>
        <taxon>Bacillota</taxon>
        <taxon>Bacilli</taxon>
        <taxon>Bacillales</taxon>
        <taxon>Bacillaceae</taxon>
        <taxon>Sutcliffiella</taxon>
    </lineage>
</organism>
<dbReference type="PANTHER" id="PTHR37464:SF1">
    <property type="entry name" value="BLL2463 PROTEIN"/>
    <property type="match status" value="1"/>
</dbReference>
<dbReference type="SUPFAM" id="SSF53300">
    <property type="entry name" value="vWA-like"/>
    <property type="match status" value="1"/>
</dbReference>
<dbReference type="Gene3D" id="3.40.50.410">
    <property type="entry name" value="von Willebrand factor, type A domain"/>
    <property type="match status" value="1"/>
</dbReference>
<evidence type="ECO:0000259" key="2">
    <source>
        <dbReference type="Pfam" id="PF07584"/>
    </source>
</evidence>
<keyword evidence="1" id="KW-0812">Transmembrane</keyword>
<keyword evidence="5" id="KW-1185">Reference proteome</keyword>
<dbReference type="EMBL" id="JAFBED010000002">
    <property type="protein sequence ID" value="MBM7619415.1"/>
    <property type="molecule type" value="Genomic_DNA"/>
</dbReference>
<protein>
    <recommendedName>
        <fullName evidence="6">VWFA domain-containing protein</fullName>
    </recommendedName>
</protein>
<dbReference type="Pfam" id="PF13519">
    <property type="entry name" value="VWA_2"/>
    <property type="match status" value="1"/>
</dbReference>
<reference evidence="4 5" key="1">
    <citation type="submission" date="2021-01" db="EMBL/GenBank/DDBJ databases">
        <title>Genomic Encyclopedia of Type Strains, Phase IV (KMG-IV): sequencing the most valuable type-strain genomes for metagenomic binning, comparative biology and taxonomic classification.</title>
        <authorList>
            <person name="Goeker M."/>
        </authorList>
    </citation>
    <scope>NUCLEOTIDE SEQUENCE [LARGE SCALE GENOMIC DNA]</scope>
    <source>
        <strain evidence="4 5">DSM 25879</strain>
    </source>
</reference>
<sequence length="599" mass="68263">MGFSAPLYFTLTSFLLFVILLYFFRKQYEKRPIPSVLLWQEWMNEFEAQAWWKKLQHHILLYLQLLALLFLIFSLVQPYLEKKGMEGDHFVFIFDTSASMTALADEENTRFELAKREALDTLEQLSDQAVTIIVANDTPLVMEERKTSKNEIRRHLEALKPSYSTANLTDSIELAKSLIGEEQGQIHVFSDNLSKSTDLLFHENTTFAAHNLGGELPNLSLMTFGVSRNDEKVIGVATIKNESKEPKEVVLEVYGEDEKLVEMTERIEPDETKTIYLENLSEAKIYHAKISGDKHYVLDNEQHAFLLDESESTVYVHENVHPFARKALEIASSQVVHLTSKSPVPDQEGVHFIKGIPMEEWPKGPKYIFLPMAQSPEQKVELKGEISFDQNHPLLNLVEIDKVFVQSAYSTPIDGLEVLANKGNVPLLLEGVHDGYPIIIQTFELDASDWPLHPGFPLFLYNAIEHLTAGQELLGYFSPGDWLEYIPPSDISSVEISNATGETVVQYEDFDQNLQLPHKPVLYRLIEVKSSDTTEKFLTVMLDDEEKSISTEESFSLSSSKASKVEEGISKYDITYIFLILGLLVLLVEWEVYRRAVTN</sequence>
<dbReference type="Pfam" id="PF07584">
    <property type="entry name" value="BatA"/>
    <property type="match status" value="1"/>
</dbReference>
<dbReference type="InterPro" id="IPR002035">
    <property type="entry name" value="VWF_A"/>
</dbReference>
<feature type="domain" description="Aerotolerance regulator N-terminal" evidence="2">
    <location>
        <begin position="1"/>
        <end position="78"/>
    </location>
</feature>
<feature type="domain" description="VWFA" evidence="3">
    <location>
        <begin position="91"/>
        <end position="191"/>
    </location>
</feature>
<proteinExistence type="predicted"/>
<accession>A0ABS2NYV3</accession>
<evidence type="ECO:0000259" key="3">
    <source>
        <dbReference type="Pfam" id="PF13519"/>
    </source>
</evidence>
<evidence type="ECO:0000256" key="1">
    <source>
        <dbReference type="SAM" id="Phobius"/>
    </source>
</evidence>
<dbReference type="InterPro" id="IPR024163">
    <property type="entry name" value="Aerotolerance_reg_N"/>
</dbReference>
<comment type="caution">
    <text evidence="4">The sequence shown here is derived from an EMBL/GenBank/DDBJ whole genome shotgun (WGS) entry which is preliminary data.</text>
</comment>
<dbReference type="PANTHER" id="PTHR37464">
    <property type="entry name" value="BLL2463 PROTEIN"/>
    <property type="match status" value="1"/>
</dbReference>
<feature type="transmembrane region" description="Helical" evidence="1">
    <location>
        <begin position="59"/>
        <end position="80"/>
    </location>
</feature>
<keyword evidence="1" id="KW-1133">Transmembrane helix</keyword>
<keyword evidence="1" id="KW-0472">Membrane</keyword>
<feature type="transmembrane region" description="Helical" evidence="1">
    <location>
        <begin position="6"/>
        <end position="24"/>
    </location>
</feature>
<dbReference type="RefSeq" id="WP_204414431.1">
    <property type="nucleotide sequence ID" value="NZ_JAFBED010000002.1"/>
</dbReference>
<evidence type="ECO:0000313" key="4">
    <source>
        <dbReference type="EMBL" id="MBM7619415.1"/>
    </source>
</evidence>